<sequence length="92" mass="10864">MEMSLQVSPKTANKTPIMMKKWSRQKSYKHRTILCKTTTNEDLRLKGFHRRIGSRTVFQGKCGKGSCMDYINDHIYTRVERRKNGYTHLKVI</sequence>
<reference evidence="1" key="1">
    <citation type="journal article" date="2020" name="bioRxiv">
        <title>Hybrid origin of Populus tomentosa Carr. identified through genome sequencing and phylogenomic analysis.</title>
        <authorList>
            <person name="An X."/>
            <person name="Gao K."/>
            <person name="Chen Z."/>
            <person name="Li J."/>
            <person name="Yang X."/>
            <person name="Yang X."/>
            <person name="Zhou J."/>
            <person name="Guo T."/>
            <person name="Zhao T."/>
            <person name="Huang S."/>
            <person name="Miao D."/>
            <person name="Khan W.U."/>
            <person name="Rao P."/>
            <person name="Ye M."/>
            <person name="Lei B."/>
            <person name="Liao W."/>
            <person name="Wang J."/>
            <person name="Ji L."/>
            <person name="Li Y."/>
            <person name="Guo B."/>
            <person name="Mustafa N.S."/>
            <person name="Li S."/>
            <person name="Yun Q."/>
            <person name="Keller S.R."/>
            <person name="Mao J."/>
            <person name="Zhang R."/>
            <person name="Strauss S.H."/>
        </authorList>
    </citation>
    <scope>NUCLEOTIDE SEQUENCE</scope>
    <source>
        <strain evidence="1">GM15</strain>
        <tissue evidence="1">Leaf</tissue>
    </source>
</reference>
<accession>A0A8X7Z955</accession>
<dbReference type="EMBL" id="JAAWWB010000014">
    <property type="protein sequence ID" value="KAG6767303.1"/>
    <property type="molecule type" value="Genomic_DNA"/>
</dbReference>
<proteinExistence type="predicted"/>
<name>A0A8X7Z955_POPTO</name>
<evidence type="ECO:0000313" key="2">
    <source>
        <dbReference type="Proteomes" id="UP000886885"/>
    </source>
</evidence>
<organism evidence="1 2">
    <name type="scientific">Populus tomentosa</name>
    <name type="common">Chinese white poplar</name>
    <dbReference type="NCBI Taxonomy" id="118781"/>
    <lineage>
        <taxon>Eukaryota</taxon>
        <taxon>Viridiplantae</taxon>
        <taxon>Streptophyta</taxon>
        <taxon>Embryophyta</taxon>
        <taxon>Tracheophyta</taxon>
        <taxon>Spermatophyta</taxon>
        <taxon>Magnoliopsida</taxon>
        <taxon>eudicotyledons</taxon>
        <taxon>Gunneridae</taxon>
        <taxon>Pentapetalae</taxon>
        <taxon>rosids</taxon>
        <taxon>fabids</taxon>
        <taxon>Malpighiales</taxon>
        <taxon>Salicaceae</taxon>
        <taxon>Saliceae</taxon>
        <taxon>Populus</taxon>
    </lineage>
</organism>
<comment type="caution">
    <text evidence="1">The sequence shown here is derived from an EMBL/GenBank/DDBJ whole genome shotgun (WGS) entry which is preliminary data.</text>
</comment>
<evidence type="ECO:0000313" key="1">
    <source>
        <dbReference type="EMBL" id="KAG6767303.1"/>
    </source>
</evidence>
<keyword evidence="2" id="KW-1185">Reference proteome</keyword>
<gene>
    <name evidence="1" type="ORF">POTOM_028500</name>
</gene>
<protein>
    <submittedName>
        <fullName evidence="1">Uncharacterized protein</fullName>
    </submittedName>
</protein>
<dbReference type="AlphaFoldDB" id="A0A8X7Z955"/>
<dbReference type="Proteomes" id="UP000886885">
    <property type="component" value="Chromosome 7D"/>
</dbReference>